<feature type="compositionally biased region" description="Basic and acidic residues" evidence="1">
    <location>
        <begin position="31"/>
        <end position="41"/>
    </location>
</feature>
<gene>
    <name evidence="2" type="ORF">RSOLAG22IIIB_06102</name>
</gene>
<accession>A0A0K6GCL4</accession>
<dbReference type="EMBL" id="CYGV01001623">
    <property type="protein sequence ID" value="CUA76109.1"/>
    <property type="molecule type" value="Genomic_DNA"/>
</dbReference>
<dbReference type="Proteomes" id="UP000044841">
    <property type="component" value="Unassembled WGS sequence"/>
</dbReference>
<evidence type="ECO:0000313" key="3">
    <source>
        <dbReference type="Proteomes" id="UP000044841"/>
    </source>
</evidence>
<organism evidence="2 3">
    <name type="scientific">Rhizoctonia solani</name>
    <dbReference type="NCBI Taxonomy" id="456999"/>
    <lineage>
        <taxon>Eukaryota</taxon>
        <taxon>Fungi</taxon>
        <taxon>Dikarya</taxon>
        <taxon>Basidiomycota</taxon>
        <taxon>Agaricomycotina</taxon>
        <taxon>Agaricomycetes</taxon>
        <taxon>Cantharellales</taxon>
        <taxon>Ceratobasidiaceae</taxon>
        <taxon>Rhizoctonia</taxon>
    </lineage>
</organism>
<reference evidence="2 3" key="1">
    <citation type="submission" date="2015-07" db="EMBL/GenBank/DDBJ databases">
        <authorList>
            <person name="Noorani M."/>
        </authorList>
    </citation>
    <scope>NUCLEOTIDE SEQUENCE [LARGE SCALE GENOMIC DNA]</scope>
    <source>
        <strain evidence="2">BBA 69670</strain>
    </source>
</reference>
<dbReference type="AlphaFoldDB" id="A0A0K6GCL4"/>
<feature type="region of interest" description="Disordered" evidence="1">
    <location>
        <begin position="29"/>
        <end position="48"/>
    </location>
</feature>
<keyword evidence="3" id="KW-1185">Reference proteome</keyword>
<protein>
    <submittedName>
        <fullName evidence="2">Uncharacterized protein</fullName>
    </submittedName>
</protein>
<name>A0A0K6GCL4_9AGAM</name>
<proteinExistence type="predicted"/>
<evidence type="ECO:0000256" key="1">
    <source>
        <dbReference type="SAM" id="MobiDB-lite"/>
    </source>
</evidence>
<evidence type="ECO:0000313" key="2">
    <source>
        <dbReference type="EMBL" id="CUA76109.1"/>
    </source>
</evidence>
<sequence>MSDGVAHNKLTQSKPATLALGRTISSNQVEADVKQSHDARDGTGIGVAGVGDRHPPAFSLFKPPCKTVLDLSNPPANVNADEAWILGFYDAWLSFEVKF</sequence>